<keyword evidence="4" id="KW-1185">Reference proteome</keyword>
<proteinExistence type="predicted"/>
<evidence type="ECO:0000313" key="4">
    <source>
        <dbReference type="Proteomes" id="UP000799441"/>
    </source>
</evidence>
<accession>A0A9P4Q4W4</accession>
<gene>
    <name evidence="3" type="ORF">K431DRAFT_211384</name>
</gene>
<feature type="chain" id="PRO_5040161366" description="NACHT-NTPase and P-loop NTPases N-terminal domain-containing protein" evidence="1">
    <location>
        <begin position="22"/>
        <end position="155"/>
    </location>
</feature>
<dbReference type="Proteomes" id="UP000799441">
    <property type="component" value="Unassembled WGS sequence"/>
</dbReference>
<feature type="domain" description="NACHT-NTPase and P-loop NTPases N-terminal" evidence="2">
    <location>
        <begin position="12"/>
        <end position="148"/>
    </location>
</feature>
<feature type="signal peptide" evidence="1">
    <location>
        <begin position="1"/>
        <end position="21"/>
    </location>
</feature>
<dbReference type="EMBL" id="MU003797">
    <property type="protein sequence ID" value="KAF2720633.1"/>
    <property type="molecule type" value="Genomic_DNA"/>
</dbReference>
<evidence type="ECO:0000256" key="1">
    <source>
        <dbReference type="SAM" id="SignalP"/>
    </source>
</evidence>
<feature type="non-terminal residue" evidence="3">
    <location>
        <position position="155"/>
    </location>
</feature>
<dbReference type="InterPro" id="IPR031352">
    <property type="entry name" value="SesA"/>
</dbReference>
<reference evidence="3" key="1">
    <citation type="journal article" date="2020" name="Stud. Mycol.">
        <title>101 Dothideomycetes genomes: a test case for predicting lifestyles and emergence of pathogens.</title>
        <authorList>
            <person name="Haridas S."/>
            <person name="Albert R."/>
            <person name="Binder M."/>
            <person name="Bloem J."/>
            <person name="Labutti K."/>
            <person name="Salamov A."/>
            <person name="Andreopoulos B."/>
            <person name="Baker S."/>
            <person name="Barry K."/>
            <person name="Bills G."/>
            <person name="Bluhm B."/>
            <person name="Cannon C."/>
            <person name="Castanera R."/>
            <person name="Culley D."/>
            <person name="Daum C."/>
            <person name="Ezra D."/>
            <person name="Gonzalez J."/>
            <person name="Henrissat B."/>
            <person name="Kuo A."/>
            <person name="Liang C."/>
            <person name="Lipzen A."/>
            <person name="Lutzoni F."/>
            <person name="Magnuson J."/>
            <person name="Mondo S."/>
            <person name="Nolan M."/>
            <person name="Ohm R."/>
            <person name="Pangilinan J."/>
            <person name="Park H.-J."/>
            <person name="Ramirez L."/>
            <person name="Alfaro M."/>
            <person name="Sun H."/>
            <person name="Tritt A."/>
            <person name="Yoshinaga Y."/>
            <person name="Zwiers L.-H."/>
            <person name="Turgeon B."/>
            <person name="Goodwin S."/>
            <person name="Spatafora J."/>
            <person name="Crous P."/>
            <person name="Grigoriev I."/>
        </authorList>
    </citation>
    <scope>NUCLEOTIDE SEQUENCE</scope>
    <source>
        <strain evidence="3">CBS 116435</strain>
    </source>
</reference>
<evidence type="ECO:0000259" key="2">
    <source>
        <dbReference type="Pfam" id="PF17107"/>
    </source>
</evidence>
<organism evidence="3 4">
    <name type="scientific">Polychaeton citri CBS 116435</name>
    <dbReference type="NCBI Taxonomy" id="1314669"/>
    <lineage>
        <taxon>Eukaryota</taxon>
        <taxon>Fungi</taxon>
        <taxon>Dikarya</taxon>
        <taxon>Ascomycota</taxon>
        <taxon>Pezizomycotina</taxon>
        <taxon>Dothideomycetes</taxon>
        <taxon>Dothideomycetidae</taxon>
        <taxon>Capnodiales</taxon>
        <taxon>Capnodiaceae</taxon>
        <taxon>Polychaeton</taxon>
    </lineage>
</organism>
<sequence length="155" mass="17201">SGAEVIAVLSVISSVIAVIEGSQSLYEAAKNTKGLNEAFLKVAENIPLVLSTLRRIKEVQGSVIENYTNAADATQKADLEESSKAVSSILKICREKARQLEEIIEAVITGDEATRLERYRKALQAAVPGKRRKVEELMRDILDKLQLLHTHHYFQ</sequence>
<comment type="caution">
    <text evidence="3">The sequence shown here is derived from an EMBL/GenBank/DDBJ whole genome shotgun (WGS) entry which is preliminary data.</text>
</comment>
<protein>
    <recommendedName>
        <fullName evidence="2">NACHT-NTPase and P-loop NTPases N-terminal domain-containing protein</fullName>
    </recommendedName>
</protein>
<dbReference type="Pfam" id="PF17107">
    <property type="entry name" value="SesA"/>
    <property type="match status" value="1"/>
</dbReference>
<name>A0A9P4Q4W4_9PEZI</name>
<evidence type="ECO:0000313" key="3">
    <source>
        <dbReference type="EMBL" id="KAF2720633.1"/>
    </source>
</evidence>
<keyword evidence="1" id="KW-0732">Signal</keyword>
<dbReference type="OrthoDB" id="3934836at2759"/>
<dbReference type="AlphaFoldDB" id="A0A9P4Q4W4"/>
<feature type="non-terminal residue" evidence="3">
    <location>
        <position position="1"/>
    </location>
</feature>